<sequence length="260" mass="28498">MDRRTFFGATTALAATATATAAASADTPGSARDLLELRTYTLSPGKLPILENYLKTAFIPAVKRLKSGPVGVFINPADGNEQKVFVLIVHSSITGVTTLAQALSSDAEYLAAAKEFLEAKAADPVYRRIESSLMLAFEGMPKLERPDTTKNRLLNLRIYESHNERSAAKKVEMFEKGELDIFRRVGLTPVFFASTIAGAAMPNLTYLLVFPDDGGRQSAWNVFRADPAWLKLKAMPEYADKEIVSKITNYVLTPAPYSEI</sequence>
<proteinExistence type="predicted"/>
<dbReference type="InterPro" id="IPR012577">
    <property type="entry name" value="NIPSNAP"/>
</dbReference>
<feature type="domain" description="NIPSNAP" evidence="2">
    <location>
        <begin position="155"/>
        <end position="258"/>
    </location>
</feature>
<keyword evidence="1" id="KW-0732">Signal</keyword>
<dbReference type="RefSeq" id="WP_162659358.1">
    <property type="nucleotide sequence ID" value="NZ_LR593887.1"/>
</dbReference>
<feature type="domain" description="NIPSNAP" evidence="2">
    <location>
        <begin position="36"/>
        <end position="119"/>
    </location>
</feature>
<evidence type="ECO:0000313" key="3">
    <source>
        <dbReference type="EMBL" id="VIP04254.1"/>
    </source>
</evidence>
<dbReference type="EMBL" id="LR586016">
    <property type="protein sequence ID" value="VIP04254.1"/>
    <property type="molecule type" value="Genomic_DNA"/>
</dbReference>
<dbReference type="KEGG" id="tim:GMBLW1_49390"/>
<evidence type="ECO:0000256" key="1">
    <source>
        <dbReference type="SAM" id="SignalP"/>
    </source>
</evidence>
<evidence type="ECO:0000313" key="4">
    <source>
        <dbReference type="Proteomes" id="UP000464378"/>
    </source>
</evidence>
<name>A0A6C2YSC8_9BACT</name>
<dbReference type="InParanoid" id="A0A6C2YSC8"/>
<accession>A0A6C2YSC8</accession>
<evidence type="ECO:0000259" key="2">
    <source>
        <dbReference type="Pfam" id="PF07978"/>
    </source>
</evidence>
<feature type="signal peptide" evidence="1">
    <location>
        <begin position="1"/>
        <end position="21"/>
    </location>
</feature>
<organism evidence="3">
    <name type="scientific">Tuwongella immobilis</name>
    <dbReference type="NCBI Taxonomy" id="692036"/>
    <lineage>
        <taxon>Bacteria</taxon>
        <taxon>Pseudomonadati</taxon>
        <taxon>Planctomycetota</taxon>
        <taxon>Planctomycetia</taxon>
        <taxon>Gemmatales</taxon>
        <taxon>Gemmataceae</taxon>
        <taxon>Tuwongella</taxon>
    </lineage>
</organism>
<dbReference type="SUPFAM" id="SSF54909">
    <property type="entry name" value="Dimeric alpha+beta barrel"/>
    <property type="match status" value="2"/>
</dbReference>
<dbReference type="Gene3D" id="3.30.70.100">
    <property type="match status" value="2"/>
</dbReference>
<dbReference type="EMBL" id="LR593887">
    <property type="protein sequence ID" value="VTS05871.1"/>
    <property type="molecule type" value="Genomic_DNA"/>
</dbReference>
<feature type="chain" id="PRO_5036172824" description="NIPSNAP domain-containing protein" evidence="1">
    <location>
        <begin position="22"/>
        <end position="260"/>
    </location>
</feature>
<dbReference type="InterPro" id="IPR011008">
    <property type="entry name" value="Dimeric_a/b-barrel"/>
</dbReference>
<gene>
    <name evidence="3" type="ORF">GMBLW1_49390</name>
</gene>
<dbReference type="AlphaFoldDB" id="A0A6C2YSC8"/>
<dbReference type="Pfam" id="PF07978">
    <property type="entry name" value="NIPSNAP"/>
    <property type="match status" value="2"/>
</dbReference>
<keyword evidence="4" id="KW-1185">Reference proteome</keyword>
<reference evidence="3" key="1">
    <citation type="submission" date="2019-04" db="EMBL/GenBank/DDBJ databases">
        <authorList>
            <consortium name="Science for Life Laboratories"/>
        </authorList>
    </citation>
    <scope>NUCLEOTIDE SEQUENCE</scope>
    <source>
        <strain evidence="3">MBLW1</strain>
    </source>
</reference>
<dbReference type="Proteomes" id="UP000464378">
    <property type="component" value="Chromosome"/>
</dbReference>
<protein>
    <recommendedName>
        <fullName evidence="2">NIPSNAP domain-containing protein</fullName>
    </recommendedName>
</protein>